<dbReference type="SUPFAM" id="SSF51445">
    <property type="entry name" value="(Trans)glycosidases"/>
    <property type="match status" value="1"/>
</dbReference>
<dbReference type="SUPFAM" id="SSF55545">
    <property type="entry name" value="beta-N-acetylhexosaminidase-like domain"/>
    <property type="match status" value="1"/>
</dbReference>
<sequence>MREWAGGSGRFELPARARVSAEDAGLGALAGRVADELGEVTGRAARAIPGPGGDLVLGLDPAMAHPAGGERFRREGYRLEVTGERVRVTAPTARGVYYGTRSVLQILLRDPGRDSIPAGTALDWPGHRVRGFMLDVGRRFFTPGFIRDYLRMMGWFKLNELQLHLNDNEIRAPGGDWSRAYSAFRLRTADPGLAGLAAADGSYDRRDWDSFEDTAAAHAVTLVPEIDAPAHARAFVAFRPSLGLNGGNSDHLDLAKPESTAFMKRVFGEFTPWFRSPDVHFGADEYRGDPVLFRRYFNDMAAHLRSLGKHPRAWGSATAMSGGADGYDRDVTINTWSNKWYGPRAAKADGYRFINTNGGLLYIVPFAKYYHGNGLDGRHLYENWEPHVFPGGQSVSPGEPLLEGAMSAVWNDLVRREYTELDVHRLVEPTFGLLAQKMWSGAEAGVPYAAFMGHLRDVAPGPSLTRVRGTIGAAEPGELSHRRPATASSSALDPAHAFDGVRLTRWSSGPTREAWLQVDLGARLPVNRVTLEWAGEPPGEYEIHLSDDGETWQTTLVRPTGSAEEEIPLPGTPARHIRLTFRTPHPHDFSLWTVRALGPPPS</sequence>
<gene>
    <name evidence="6" type="ORF">D5H75_15000</name>
</gene>
<keyword evidence="7" id="KW-1185">Reference proteome</keyword>
<dbReference type="InterPro" id="IPR017853">
    <property type="entry name" value="GH"/>
</dbReference>
<dbReference type="PRINTS" id="PR00738">
    <property type="entry name" value="GLHYDRLASE20"/>
</dbReference>
<dbReference type="GO" id="GO:0005975">
    <property type="term" value="P:carbohydrate metabolic process"/>
    <property type="evidence" value="ECO:0007669"/>
    <property type="project" value="InterPro"/>
</dbReference>
<evidence type="ECO:0000256" key="2">
    <source>
        <dbReference type="ARBA" id="ARBA00022801"/>
    </source>
</evidence>
<dbReference type="PANTHER" id="PTHR43678:SF1">
    <property type="entry name" value="BETA-N-ACETYLHEXOSAMINIDASE"/>
    <property type="match status" value="1"/>
</dbReference>
<protein>
    <recommendedName>
        <fullName evidence="5">F5/8 type C domain-containing protein</fullName>
    </recommendedName>
</protein>
<dbReference type="SUPFAM" id="SSF49785">
    <property type="entry name" value="Galactose-binding domain-like"/>
    <property type="match status" value="1"/>
</dbReference>
<dbReference type="Gene3D" id="2.60.120.260">
    <property type="entry name" value="Galactose-binding domain-like"/>
    <property type="match status" value="1"/>
</dbReference>
<dbReference type="InterPro" id="IPR008979">
    <property type="entry name" value="Galactose-bd-like_sf"/>
</dbReference>
<dbReference type="GO" id="GO:0004563">
    <property type="term" value="F:beta-N-acetylhexosaminidase activity"/>
    <property type="evidence" value="ECO:0007669"/>
    <property type="project" value="InterPro"/>
</dbReference>
<dbReference type="Pfam" id="PF00754">
    <property type="entry name" value="F5_F8_type_C"/>
    <property type="match status" value="1"/>
</dbReference>
<keyword evidence="3" id="KW-0326">Glycosidase</keyword>
<dbReference type="InterPro" id="IPR000421">
    <property type="entry name" value="FA58C"/>
</dbReference>
<dbReference type="InterPro" id="IPR015882">
    <property type="entry name" value="HEX_bac_N"/>
</dbReference>
<feature type="active site" description="Proton donor" evidence="4">
    <location>
        <position position="285"/>
    </location>
</feature>
<dbReference type="Pfam" id="PF00728">
    <property type="entry name" value="Glyco_hydro_20"/>
    <property type="match status" value="1"/>
</dbReference>
<evidence type="ECO:0000313" key="7">
    <source>
        <dbReference type="Proteomes" id="UP000265768"/>
    </source>
</evidence>
<organism evidence="6 7">
    <name type="scientific">Bailinhaonella thermotolerans</name>
    <dbReference type="NCBI Taxonomy" id="1070861"/>
    <lineage>
        <taxon>Bacteria</taxon>
        <taxon>Bacillati</taxon>
        <taxon>Actinomycetota</taxon>
        <taxon>Actinomycetes</taxon>
        <taxon>Streptosporangiales</taxon>
        <taxon>Streptosporangiaceae</taxon>
        <taxon>Bailinhaonella</taxon>
    </lineage>
</organism>
<dbReference type="AlphaFoldDB" id="A0A3A4B3Y7"/>
<dbReference type="PROSITE" id="PS50022">
    <property type="entry name" value="FA58C_3"/>
    <property type="match status" value="1"/>
</dbReference>
<dbReference type="PANTHER" id="PTHR43678">
    <property type="entry name" value="PUTATIVE (AFU_ORTHOLOGUE AFUA_2G00640)-RELATED"/>
    <property type="match status" value="1"/>
</dbReference>
<comment type="caution">
    <text evidence="6">The sequence shown here is derived from an EMBL/GenBank/DDBJ whole genome shotgun (WGS) entry which is preliminary data.</text>
</comment>
<evidence type="ECO:0000256" key="4">
    <source>
        <dbReference type="PIRSR" id="PIRSR625705-1"/>
    </source>
</evidence>
<dbReference type="InterPro" id="IPR015883">
    <property type="entry name" value="Glyco_hydro_20_cat"/>
</dbReference>
<feature type="domain" description="F5/8 type C" evidence="5">
    <location>
        <begin position="459"/>
        <end position="599"/>
    </location>
</feature>
<keyword evidence="2" id="KW-0378">Hydrolase</keyword>
<dbReference type="Gene3D" id="3.20.20.80">
    <property type="entry name" value="Glycosidases"/>
    <property type="match status" value="1"/>
</dbReference>
<name>A0A3A4B3Y7_9ACTN</name>
<evidence type="ECO:0000256" key="3">
    <source>
        <dbReference type="ARBA" id="ARBA00023295"/>
    </source>
</evidence>
<reference evidence="6 7" key="1">
    <citation type="submission" date="2018-09" db="EMBL/GenBank/DDBJ databases">
        <title>YIM 75507 draft genome.</title>
        <authorList>
            <person name="Tang S."/>
            <person name="Feng Y."/>
        </authorList>
    </citation>
    <scope>NUCLEOTIDE SEQUENCE [LARGE SCALE GENOMIC DNA]</scope>
    <source>
        <strain evidence="6 7">YIM 75507</strain>
    </source>
</reference>
<dbReference type="InterPro" id="IPR025705">
    <property type="entry name" value="Beta_hexosaminidase_sua/sub"/>
</dbReference>
<comment type="similarity">
    <text evidence="1">Belongs to the glycosyl hydrolase 20 family.</text>
</comment>
<evidence type="ECO:0000259" key="5">
    <source>
        <dbReference type="PROSITE" id="PS50022"/>
    </source>
</evidence>
<dbReference type="Proteomes" id="UP000265768">
    <property type="component" value="Unassembled WGS sequence"/>
</dbReference>
<proteinExistence type="inferred from homology"/>
<dbReference type="InterPro" id="IPR052764">
    <property type="entry name" value="GH20_Enzymes"/>
</dbReference>
<accession>A0A3A4B3Y7</accession>
<dbReference type="EMBL" id="QZEY01000004">
    <property type="protein sequence ID" value="RJL32905.1"/>
    <property type="molecule type" value="Genomic_DNA"/>
</dbReference>
<dbReference type="Pfam" id="PF02838">
    <property type="entry name" value="Glyco_hydro_20b"/>
    <property type="match status" value="1"/>
</dbReference>
<dbReference type="InterPro" id="IPR029018">
    <property type="entry name" value="Hex-like_dom2"/>
</dbReference>
<dbReference type="CDD" id="cd06564">
    <property type="entry name" value="GH20_DspB_LnbB-like"/>
    <property type="match status" value="1"/>
</dbReference>
<dbReference type="OrthoDB" id="9763537at2"/>
<dbReference type="Gene3D" id="3.30.379.10">
    <property type="entry name" value="Chitobiase/beta-hexosaminidase domain 2-like"/>
    <property type="match status" value="1"/>
</dbReference>
<evidence type="ECO:0000256" key="1">
    <source>
        <dbReference type="ARBA" id="ARBA00006285"/>
    </source>
</evidence>
<evidence type="ECO:0000313" key="6">
    <source>
        <dbReference type="EMBL" id="RJL32905.1"/>
    </source>
</evidence>